<organism evidence="4 5">
    <name type="scientific">Penicillium desertorum</name>
    <dbReference type="NCBI Taxonomy" id="1303715"/>
    <lineage>
        <taxon>Eukaryota</taxon>
        <taxon>Fungi</taxon>
        <taxon>Dikarya</taxon>
        <taxon>Ascomycota</taxon>
        <taxon>Pezizomycotina</taxon>
        <taxon>Eurotiomycetes</taxon>
        <taxon>Eurotiomycetidae</taxon>
        <taxon>Eurotiales</taxon>
        <taxon>Aspergillaceae</taxon>
        <taxon>Penicillium</taxon>
    </lineage>
</organism>
<comment type="caution">
    <text evidence="4">The sequence shown here is derived from an EMBL/GenBank/DDBJ whole genome shotgun (WGS) entry which is preliminary data.</text>
</comment>
<feature type="chain" id="PRO_5040775830" description="Integral membrane protein" evidence="3">
    <location>
        <begin position="22"/>
        <end position="410"/>
    </location>
</feature>
<keyword evidence="2" id="KW-0472">Membrane</keyword>
<keyword evidence="3" id="KW-0732">Signal</keyword>
<feature type="transmembrane region" description="Helical" evidence="2">
    <location>
        <begin position="332"/>
        <end position="353"/>
    </location>
</feature>
<evidence type="ECO:0000256" key="2">
    <source>
        <dbReference type="SAM" id="Phobius"/>
    </source>
</evidence>
<reference evidence="4" key="1">
    <citation type="submission" date="2022-12" db="EMBL/GenBank/DDBJ databases">
        <authorList>
            <person name="Petersen C."/>
        </authorList>
    </citation>
    <scope>NUCLEOTIDE SEQUENCE</scope>
    <source>
        <strain evidence="4">IBT 17660</strain>
    </source>
</reference>
<dbReference type="OrthoDB" id="4582561at2759"/>
<evidence type="ECO:0000313" key="5">
    <source>
        <dbReference type="Proteomes" id="UP001147760"/>
    </source>
</evidence>
<name>A0A9W9WNF5_9EURO</name>
<dbReference type="Proteomes" id="UP001147760">
    <property type="component" value="Unassembled WGS sequence"/>
</dbReference>
<gene>
    <name evidence="4" type="ORF">N7530_008087</name>
</gene>
<evidence type="ECO:0000256" key="3">
    <source>
        <dbReference type="SAM" id="SignalP"/>
    </source>
</evidence>
<keyword evidence="2" id="KW-0812">Transmembrane</keyword>
<proteinExistence type="predicted"/>
<feature type="region of interest" description="Disordered" evidence="1">
    <location>
        <begin position="386"/>
        <end position="410"/>
    </location>
</feature>
<feature type="transmembrane region" description="Helical" evidence="2">
    <location>
        <begin position="99"/>
        <end position="119"/>
    </location>
</feature>
<protein>
    <recommendedName>
        <fullName evidence="6">Integral membrane protein</fullName>
    </recommendedName>
</protein>
<evidence type="ECO:0000313" key="4">
    <source>
        <dbReference type="EMBL" id="KAJ5470730.1"/>
    </source>
</evidence>
<feature type="transmembrane region" description="Helical" evidence="2">
    <location>
        <begin position="140"/>
        <end position="159"/>
    </location>
</feature>
<feature type="transmembrane region" description="Helical" evidence="2">
    <location>
        <begin position="290"/>
        <end position="312"/>
    </location>
</feature>
<accession>A0A9W9WNF5</accession>
<feature type="signal peptide" evidence="3">
    <location>
        <begin position="1"/>
        <end position="21"/>
    </location>
</feature>
<keyword evidence="2" id="KW-1133">Transmembrane helix</keyword>
<evidence type="ECO:0000256" key="1">
    <source>
        <dbReference type="SAM" id="MobiDB-lite"/>
    </source>
</evidence>
<dbReference type="EMBL" id="JAPWDO010000005">
    <property type="protein sequence ID" value="KAJ5470730.1"/>
    <property type="molecule type" value="Genomic_DNA"/>
</dbReference>
<feature type="transmembrane region" description="Helical" evidence="2">
    <location>
        <begin position="251"/>
        <end position="269"/>
    </location>
</feature>
<sequence length="410" mass="45514">MRLLLHYLVACALLALQSAAALPQGIITRSSVSSATTATPTGQSVAENERTCDFNTMNDFFDYTKKNSLNITLEVQNCQNLCLLTYGVGNPDLSGIGMMYAYSIQTGLTILVGPVYRIFYLALAPASSFVRDLRDIQTNFFSSNGFFVGSSAIATLANLSQNPSTFEIAEMQAMAFLQVNSILVTFFCMVVAQPMSRWAARVLLYFIVFVLVVVALGLCHLGSDSRANWRLASDGCAHSSTDYSVINPVPYPSWAVAIFTVAGTIAFWLQSLKEKFQADKLHKSLFRLLMAFWVLLIGLLTAGMVVGLAMMWRQRRHLRSLARDKFEDDQWGFGQIAALTIWAPIVVELIYILNDLVQRKSKRWNRWNQTISVYFSPKALQEDQATLSSNPQTEMKEHGASGRVAEVASS</sequence>
<evidence type="ECO:0008006" key="6">
    <source>
        <dbReference type="Google" id="ProtNLM"/>
    </source>
</evidence>
<feature type="transmembrane region" description="Helical" evidence="2">
    <location>
        <begin position="203"/>
        <end position="223"/>
    </location>
</feature>
<dbReference type="AlphaFoldDB" id="A0A9W9WNF5"/>
<feature type="transmembrane region" description="Helical" evidence="2">
    <location>
        <begin position="171"/>
        <end position="191"/>
    </location>
</feature>
<keyword evidence="5" id="KW-1185">Reference proteome</keyword>
<reference evidence="4" key="2">
    <citation type="journal article" date="2023" name="IMA Fungus">
        <title>Comparative genomic study of the Penicillium genus elucidates a diverse pangenome and 15 lateral gene transfer events.</title>
        <authorList>
            <person name="Petersen C."/>
            <person name="Sorensen T."/>
            <person name="Nielsen M.R."/>
            <person name="Sondergaard T.E."/>
            <person name="Sorensen J.L."/>
            <person name="Fitzpatrick D.A."/>
            <person name="Frisvad J.C."/>
            <person name="Nielsen K.L."/>
        </authorList>
    </citation>
    <scope>NUCLEOTIDE SEQUENCE</scope>
    <source>
        <strain evidence="4">IBT 17660</strain>
    </source>
</reference>